<dbReference type="GO" id="GO:0005829">
    <property type="term" value="C:cytosol"/>
    <property type="evidence" value="ECO:0007669"/>
    <property type="project" value="TreeGrafter"/>
</dbReference>
<gene>
    <name evidence="3" type="ORF">SAMN05421505_12937</name>
</gene>
<dbReference type="InterPro" id="IPR019967">
    <property type="entry name" value="F420-dep_enz_PPOX_Rv0121"/>
</dbReference>
<organism evidence="3 4">
    <name type="scientific">Sinosporangium album</name>
    <dbReference type="NCBI Taxonomy" id="504805"/>
    <lineage>
        <taxon>Bacteria</taxon>
        <taxon>Bacillati</taxon>
        <taxon>Actinomycetota</taxon>
        <taxon>Actinomycetes</taxon>
        <taxon>Streptosporangiales</taxon>
        <taxon>Streptosporangiaceae</taxon>
        <taxon>Sinosporangium</taxon>
    </lineage>
</organism>
<dbReference type="Proteomes" id="UP000198923">
    <property type="component" value="Unassembled WGS sequence"/>
</dbReference>
<dbReference type="InterPro" id="IPR052019">
    <property type="entry name" value="F420H2_bilvrd_red/Heme_oxyg"/>
</dbReference>
<dbReference type="GO" id="GO:0070967">
    <property type="term" value="F:coenzyme F420 binding"/>
    <property type="evidence" value="ECO:0007669"/>
    <property type="project" value="TreeGrafter"/>
</dbReference>
<dbReference type="InterPro" id="IPR011576">
    <property type="entry name" value="Pyridox_Oxase_N"/>
</dbReference>
<dbReference type="STRING" id="504805.SAMN05421505_12937"/>
<evidence type="ECO:0000259" key="2">
    <source>
        <dbReference type="Pfam" id="PF01243"/>
    </source>
</evidence>
<evidence type="ECO:0000313" key="4">
    <source>
        <dbReference type="Proteomes" id="UP000198923"/>
    </source>
</evidence>
<proteinExistence type="predicted"/>
<dbReference type="NCBIfam" id="TIGR03668">
    <property type="entry name" value="Rv0121_F420"/>
    <property type="match status" value="1"/>
</dbReference>
<dbReference type="SUPFAM" id="SSF50475">
    <property type="entry name" value="FMN-binding split barrel"/>
    <property type="match status" value="1"/>
</dbReference>
<dbReference type="AlphaFoldDB" id="A0A1G8GVP9"/>
<keyword evidence="4" id="KW-1185">Reference proteome</keyword>
<accession>A0A1G8GVP9</accession>
<name>A0A1G8GVP9_9ACTN</name>
<evidence type="ECO:0000313" key="3">
    <source>
        <dbReference type="EMBL" id="SDH98468.1"/>
    </source>
</evidence>
<feature type="domain" description="Pyridoxamine 5'-phosphate oxidase N-terminal" evidence="2">
    <location>
        <begin position="5"/>
        <end position="132"/>
    </location>
</feature>
<dbReference type="PANTHER" id="PTHR35176:SF2">
    <property type="entry name" value="F420H(2)-DEPENDENT REDUCTASE RV1155"/>
    <property type="match status" value="1"/>
</dbReference>
<dbReference type="Gene3D" id="2.30.110.10">
    <property type="entry name" value="Electron Transport, Fmn-binding Protein, Chain A"/>
    <property type="match status" value="1"/>
</dbReference>
<protein>
    <submittedName>
        <fullName evidence="3">PPOX class probable F420-dependent enzyme, Rv0121 family</fullName>
    </submittedName>
</protein>
<keyword evidence="1" id="KW-0560">Oxidoreductase</keyword>
<dbReference type="PANTHER" id="PTHR35176">
    <property type="entry name" value="HEME OXYGENASE HI_0854-RELATED"/>
    <property type="match status" value="1"/>
</dbReference>
<dbReference type="GO" id="GO:0016627">
    <property type="term" value="F:oxidoreductase activity, acting on the CH-CH group of donors"/>
    <property type="evidence" value="ECO:0007669"/>
    <property type="project" value="TreeGrafter"/>
</dbReference>
<dbReference type="InterPro" id="IPR012349">
    <property type="entry name" value="Split_barrel_FMN-bd"/>
</dbReference>
<dbReference type="EMBL" id="FNCN01000029">
    <property type="protein sequence ID" value="SDH98468.1"/>
    <property type="molecule type" value="Genomic_DNA"/>
</dbReference>
<dbReference type="Pfam" id="PF01243">
    <property type="entry name" value="PNPOx_N"/>
    <property type="match status" value="1"/>
</dbReference>
<reference evidence="3 4" key="1">
    <citation type="submission" date="2016-10" db="EMBL/GenBank/DDBJ databases">
        <authorList>
            <person name="de Groot N.N."/>
        </authorList>
    </citation>
    <scope>NUCLEOTIDE SEQUENCE [LARGE SCALE GENOMIC DNA]</scope>
    <source>
        <strain evidence="3 4">CPCC 201354</strain>
    </source>
</reference>
<evidence type="ECO:0000256" key="1">
    <source>
        <dbReference type="ARBA" id="ARBA00023002"/>
    </source>
</evidence>
<dbReference type="OrthoDB" id="9812086at2"/>
<sequence>MDQELLQEKLSDARVARLATVAASGVPHIVPITFVAAGDSVVTAVDHKPKKTYGLRRLHNIQENPNVSLLVDHYADDWTQLWWIRGDGHAEVRDGAGREPALRRLAEKYPQYRERAPQGPLIFITVSHWTHWSYS</sequence>
<dbReference type="RefSeq" id="WP_093173590.1">
    <property type="nucleotide sequence ID" value="NZ_FNCN01000029.1"/>
</dbReference>